<accession>A0A1H4C294</accession>
<name>A0A1H4C294_9GAMM</name>
<dbReference type="AlphaFoldDB" id="A0A1H4C294"/>
<dbReference type="STRING" id="71657.SAMN02982996_01905"/>
<evidence type="ECO:0008006" key="3">
    <source>
        <dbReference type="Google" id="ProtNLM"/>
    </source>
</evidence>
<protein>
    <recommendedName>
        <fullName evidence="3">Lipoprotein</fullName>
    </recommendedName>
</protein>
<sequence length="135" mass="15255">MKKLFFLFFVLILSGCSRPHGPAEYILDQTIITPNNQVKQTKVTVTRNKQFIGSGSGGHCKFVVAVDGKEIALLRQNQYVTAYLNNGLHKLRVSNECTVASMGMRRTVDVLADGTEQEYLTEVGIWGQYRLWRTQ</sequence>
<organism evidence="1 2">
    <name type="scientific">Lonsdalea quercina</name>
    <dbReference type="NCBI Taxonomy" id="71657"/>
    <lineage>
        <taxon>Bacteria</taxon>
        <taxon>Pseudomonadati</taxon>
        <taxon>Pseudomonadota</taxon>
        <taxon>Gammaproteobacteria</taxon>
        <taxon>Enterobacterales</taxon>
        <taxon>Pectobacteriaceae</taxon>
        <taxon>Lonsdalea</taxon>
    </lineage>
</organism>
<reference evidence="1 2" key="1">
    <citation type="submission" date="2016-10" db="EMBL/GenBank/DDBJ databases">
        <authorList>
            <person name="de Groot N.N."/>
        </authorList>
    </citation>
    <scope>NUCLEOTIDE SEQUENCE [LARGE SCALE GENOMIC DNA]</scope>
    <source>
        <strain evidence="1 2">ATCC 29281</strain>
    </source>
</reference>
<dbReference type="EMBL" id="FNQS01000005">
    <property type="protein sequence ID" value="SEA54423.1"/>
    <property type="molecule type" value="Genomic_DNA"/>
</dbReference>
<keyword evidence="2" id="KW-1185">Reference proteome</keyword>
<dbReference type="Proteomes" id="UP000187280">
    <property type="component" value="Unassembled WGS sequence"/>
</dbReference>
<gene>
    <name evidence="1" type="ORF">SAMN02982996_01905</name>
</gene>
<evidence type="ECO:0000313" key="1">
    <source>
        <dbReference type="EMBL" id="SEA54423.1"/>
    </source>
</evidence>
<evidence type="ECO:0000313" key="2">
    <source>
        <dbReference type="Proteomes" id="UP000187280"/>
    </source>
</evidence>
<dbReference type="eggNOG" id="ENOG5032RG7">
    <property type="taxonomic scope" value="Bacteria"/>
</dbReference>
<proteinExistence type="predicted"/>
<dbReference type="PROSITE" id="PS51257">
    <property type="entry name" value="PROKAR_LIPOPROTEIN"/>
    <property type="match status" value="1"/>
</dbReference>